<sequence length="195" mass="21246">MPESSFGPVLWCVPHLSPRTPRVALPRLRQSPALRLRAFPIRLRTQISSFAFVLFSLLFVLFGAGGHSESSSDGIRGSGRAGGAARAISPKCGEGEVGREMEVSVWTFLVSVEDFPAKEDDEGFVREGAHCCSVMGGDMCEKRLLLLLRLVYCIAAADASALPEVYRSKCNLQTAVYCNLTVVNCTFAALRLWVC</sequence>
<organism evidence="2 3">
    <name type="scientific">Vanilla planifolia</name>
    <name type="common">Vanilla</name>
    <dbReference type="NCBI Taxonomy" id="51239"/>
    <lineage>
        <taxon>Eukaryota</taxon>
        <taxon>Viridiplantae</taxon>
        <taxon>Streptophyta</taxon>
        <taxon>Embryophyta</taxon>
        <taxon>Tracheophyta</taxon>
        <taxon>Spermatophyta</taxon>
        <taxon>Magnoliopsida</taxon>
        <taxon>Liliopsida</taxon>
        <taxon>Asparagales</taxon>
        <taxon>Orchidaceae</taxon>
        <taxon>Vanilloideae</taxon>
        <taxon>Vanilleae</taxon>
        <taxon>Vanilla</taxon>
    </lineage>
</organism>
<keyword evidence="1" id="KW-0812">Transmembrane</keyword>
<gene>
    <name evidence="2" type="ORF">HPP92_008765</name>
</gene>
<evidence type="ECO:0000313" key="3">
    <source>
        <dbReference type="Proteomes" id="UP000639772"/>
    </source>
</evidence>
<comment type="caution">
    <text evidence="2">The sequence shown here is derived from an EMBL/GenBank/DDBJ whole genome shotgun (WGS) entry which is preliminary data.</text>
</comment>
<protein>
    <submittedName>
        <fullName evidence="2">Uncharacterized protein</fullName>
    </submittedName>
</protein>
<dbReference type="EMBL" id="JADCNM010000004">
    <property type="protein sequence ID" value="KAG0486670.1"/>
    <property type="molecule type" value="Genomic_DNA"/>
</dbReference>
<feature type="transmembrane region" description="Helical" evidence="1">
    <location>
        <begin position="47"/>
        <end position="66"/>
    </location>
</feature>
<accession>A0A835V7J0</accession>
<evidence type="ECO:0000256" key="1">
    <source>
        <dbReference type="SAM" id="Phobius"/>
    </source>
</evidence>
<reference evidence="2 3" key="1">
    <citation type="journal article" date="2020" name="Nat. Food">
        <title>A phased Vanilla planifolia genome enables genetic improvement of flavour and production.</title>
        <authorList>
            <person name="Hasing T."/>
            <person name="Tang H."/>
            <person name="Brym M."/>
            <person name="Khazi F."/>
            <person name="Huang T."/>
            <person name="Chambers A.H."/>
        </authorList>
    </citation>
    <scope>NUCLEOTIDE SEQUENCE [LARGE SCALE GENOMIC DNA]</scope>
    <source>
        <tissue evidence="2">Leaf</tissue>
    </source>
</reference>
<dbReference type="AlphaFoldDB" id="A0A835V7J0"/>
<feature type="transmembrane region" description="Helical" evidence="1">
    <location>
        <begin position="174"/>
        <end position="194"/>
    </location>
</feature>
<keyword evidence="1" id="KW-1133">Transmembrane helix</keyword>
<proteinExistence type="predicted"/>
<feature type="transmembrane region" description="Helical" evidence="1">
    <location>
        <begin position="144"/>
        <end position="162"/>
    </location>
</feature>
<keyword evidence="1" id="KW-0472">Membrane</keyword>
<evidence type="ECO:0000313" key="2">
    <source>
        <dbReference type="EMBL" id="KAG0486670.1"/>
    </source>
</evidence>
<name>A0A835V7J0_VANPL</name>
<dbReference type="Proteomes" id="UP000639772">
    <property type="component" value="Unassembled WGS sequence"/>
</dbReference>